<sequence>MPHRFEFFFPVSDEMVEFVTEVVLDMSRIFEIPVAEALNIVNLHWESLEVGDDRLLGHEETEFWARTIYEQH</sequence>
<accession>A0A919LXN8</accession>
<reference evidence="1" key="1">
    <citation type="submission" date="2021-01" db="EMBL/GenBank/DDBJ databases">
        <title>Whole genome shotgun sequence of Actinoplanes cyaneus NBRC 14990.</title>
        <authorList>
            <person name="Komaki H."/>
            <person name="Tamura T."/>
        </authorList>
    </citation>
    <scope>NUCLEOTIDE SEQUENCE</scope>
    <source>
        <strain evidence="1">NBRC 14990</strain>
    </source>
</reference>
<dbReference type="Proteomes" id="UP000619479">
    <property type="component" value="Unassembled WGS sequence"/>
</dbReference>
<organism evidence="1 2">
    <name type="scientific">Actinoplanes cyaneus</name>
    <dbReference type="NCBI Taxonomy" id="52696"/>
    <lineage>
        <taxon>Bacteria</taxon>
        <taxon>Bacillati</taxon>
        <taxon>Actinomycetota</taxon>
        <taxon>Actinomycetes</taxon>
        <taxon>Micromonosporales</taxon>
        <taxon>Micromonosporaceae</taxon>
        <taxon>Actinoplanes</taxon>
    </lineage>
</organism>
<dbReference type="RefSeq" id="WP_203737199.1">
    <property type="nucleotide sequence ID" value="NZ_BAAAUC010000002.1"/>
</dbReference>
<dbReference type="AlphaFoldDB" id="A0A919LXN8"/>
<evidence type="ECO:0000313" key="1">
    <source>
        <dbReference type="EMBL" id="GID62120.1"/>
    </source>
</evidence>
<proteinExistence type="predicted"/>
<dbReference type="EMBL" id="BOMH01000001">
    <property type="protein sequence ID" value="GID62120.1"/>
    <property type="molecule type" value="Genomic_DNA"/>
</dbReference>
<gene>
    <name evidence="1" type="ORF">Acy02nite_00010</name>
</gene>
<protein>
    <submittedName>
        <fullName evidence="1">Uncharacterized protein</fullName>
    </submittedName>
</protein>
<name>A0A919LXN8_9ACTN</name>
<comment type="caution">
    <text evidence="1">The sequence shown here is derived from an EMBL/GenBank/DDBJ whole genome shotgun (WGS) entry which is preliminary data.</text>
</comment>
<evidence type="ECO:0000313" key="2">
    <source>
        <dbReference type="Proteomes" id="UP000619479"/>
    </source>
</evidence>
<keyword evidence="2" id="KW-1185">Reference proteome</keyword>